<dbReference type="AlphaFoldDB" id="A0AAU9NUR7"/>
<organism evidence="2 3">
    <name type="scientific">Lactuca virosa</name>
    <dbReference type="NCBI Taxonomy" id="75947"/>
    <lineage>
        <taxon>Eukaryota</taxon>
        <taxon>Viridiplantae</taxon>
        <taxon>Streptophyta</taxon>
        <taxon>Embryophyta</taxon>
        <taxon>Tracheophyta</taxon>
        <taxon>Spermatophyta</taxon>
        <taxon>Magnoliopsida</taxon>
        <taxon>eudicotyledons</taxon>
        <taxon>Gunneridae</taxon>
        <taxon>Pentapetalae</taxon>
        <taxon>asterids</taxon>
        <taxon>campanulids</taxon>
        <taxon>Asterales</taxon>
        <taxon>Asteraceae</taxon>
        <taxon>Cichorioideae</taxon>
        <taxon>Cichorieae</taxon>
        <taxon>Lactucinae</taxon>
        <taxon>Lactuca</taxon>
    </lineage>
</organism>
<dbReference type="EMBL" id="CAKMRJ010005412">
    <property type="protein sequence ID" value="CAH1441697.1"/>
    <property type="molecule type" value="Genomic_DNA"/>
</dbReference>
<name>A0AAU9NUR7_9ASTR</name>
<feature type="region of interest" description="Disordered" evidence="1">
    <location>
        <begin position="148"/>
        <end position="171"/>
    </location>
</feature>
<evidence type="ECO:0000313" key="2">
    <source>
        <dbReference type="EMBL" id="CAH1441697.1"/>
    </source>
</evidence>
<evidence type="ECO:0000313" key="3">
    <source>
        <dbReference type="Proteomes" id="UP001157418"/>
    </source>
</evidence>
<dbReference type="Proteomes" id="UP001157418">
    <property type="component" value="Unassembled WGS sequence"/>
</dbReference>
<comment type="caution">
    <text evidence="2">The sequence shown here is derived from an EMBL/GenBank/DDBJ whole genome shotgun (WGS) entry which is preliminary data.</text>
</comment>
<feature type="compositionally biased region" description="Basic and acidic residues" evidence="1">
    <location>
        <begin position="156"/>
        <end position="171"/>
    </location>
</feature>
<gene>
    <name evidence="2" type="ORF">LVIROSA_LOCUS27737</name>
</gene>
<keyword evidence="3" id="KW-1185">Reference proteome</keyword>
<accession>A0AAU9NUR7</accession>
<evidence type="ECO:0000256" key="1">
    <source>
        <dbReference type="SAM" id="MobiDB-lite"/>
    </source>
</evidence>
<sequence length="171" mass="19035">MGRKEERRQEGSCTSGSLLIGGTSSTLILAEEERRSKANTRAAISNGPSSSIGRRVQVVKIDMSHRGGCSGAHFFCFFSRHRLWSRASGTMTEVGYLRLIFERTKGHMRGDYDLGFTGKSLTSGGAFLAETEKRRKFKRSVRKQKEAEEAIGSLGIKERRKEPKTKKDSVS</sequence>
<reference evidence="2 3" key="1">
    <citation type="submission" date="2022-01" db="EMBL/GenBank/DDBJ databases">
        <authorList>
            <person name="Xiong W."/>
            <person name="Schranz E."/>
        </authorList>
    </citation>
    <scope>NUCLEOTIDE SEQUENCE [LARGE SCALE GENOMIC DNA]</scope>
</reference>
<proteinExistence type="predicted"/>
<protein>
    <submittedName>
        <fullName evidence="2">Uncharacterized protein</fullName>
    </submittedName>
</protein>